<evidence type="ECO:0000313" key="2">
    <source>
        <dbReference type="EMBL" id="RKO94317.1"/>
    </source>
</evidence>
<dbReference type="EMBL" id="KZ993934">
    <property type="protein sequence ID" value="RKO94317.1"/>
    <property type="molecule type" value="Genomic_DNA"/>
</dbReference>
<reference evidence="3" key="1">
    <citation type="journal article" date="2018" name="Nat. Microbiol.">
        <title>Leveraging single-cell genomics to expand the fungal tree of life.</title>
        <authorList>
            <person name="Ahrendt S.R."/>
            <person name="Quandt C.A."/>
            <person name="Ciobanu D."/>
            <person name="Clum A."/>
            <person name="Salamov A."/>
            <person name="Andreopoulos B."/>
            <person name="Cheng J.F."/>
            <person name="Woyke T."/>
            <person name="Pelin A."/>
            <person name="Henrissat B."/>
            <person name="Reynolds N.K."/>
            <person name="Benny G.L."/>
            <person name="Smith M.E."/>
            <person name="James T.Y."/>
            <person name="Grigoriev I.V."/>
        </authorList>
    </citation>
    <scope>NUCLEOTIDE SEQUENCE [LARGE SCALE GENOMIC DNA]</scope>
</reference>
<dbReference type="Proteomes" id="UP000269721">
    <property type="component" value="Unassembled WGS sequence"/>
</dbReference>
<evidence type="ECO:0000256" key="1">
    <source>
        <dbReference type="SAM" id="MobiDB-lite"/>
    </source>
</evidence>
<sequence length="134" mass="14142">MFGRGEAAGDARQGAGGDGLRRGNGRGPWRGWGRGRRRADEQEGYSQGNRPWGWVGGEGGRPWGRRQRGRRDGNFGDQGGGGGGGARGCAAEGRQRSRKHLTLPTPHSPLRRFWREGGGSGGELSGVGLVNAPP</sequence>
<proteinExistence type="predicted"/>
<evidence type="ECO:0000313" key="3">
    <source>
        <dbReference type="Proteomes" id="UP000269721"/>
    </source>
</evidence>
<feature type="compositionally biased region" description="Gly residues" evidence="1">
    <location>
        <begin position="116"/>
        <end position="125"/>
    </location>
</feature>
<dbReference type="AlphaFoldDB" id="A0A4V1ISP9"/>
<protein>
    <submittedName>
        <fullName evidence="2">Uncharacterized protein</fullName>
    </submittedName>
</protein>
<organism evidence="2 3">
    <name type="scientific">Blyttiomyces helicus</name>
    <dbReference type="NCBI Taxonomy" id="388810"/>
    <lineage>
        <taxon>Eukaryota</taxon>
        <taxon>Fungi</taxon>
        <taxon>Fungi incertae sedis</taxon>
        <taxon>Chytridiomycota</taxon>
        <taxon>Chytridiomycota incertae sedis</taxon>
        <taxon>Chytridiomycetes</taxon>
        <taxon>Chytridiomycetes incertae sedis</taxon>
        <taxon>Blyttiomyces</taxon>
    </lineage>
</organism>
<keyword evidence="3" id="KW-1185">Reference proteome</keyword>
<gene>
    <name evidence="2" type="ORF">BDK51DRAFT_29493</name>
</gene>
<feature type="compositionally biased region" description="Gly residues" evidence="1">
    <location>
        <begin position="76"/>
        <end position="87"/>
    </location>
</feature>
<name>A0A4V1ISP9_9FUNG</name>
<feature type="region of interest" description="Disordered" evidence="1">
    <location>
        <begin position="1"/>
        <end position="134"/>
    </location>
</feature>
<accession>A0A4V1ISP9</accession>
<feature type="compositionally biased region" description="Low complexity" evidence="1">
    <location>
        <begin position="1"/>
        <end position="13"/>
    </location>
</feature>